<dbReference type="OMA" id="VANYTRW"/>
<feature type="compositionally biased region" description="Acidic residues" evidence="1">
    <location>
        <begin position="1"/>
        <end position="10"/>
    </location>
</feature>
<protein>
    <submittedName>
        <fullName evidence="2">Uncharacterized protein</fullName>
    </submittedName>
</protein>
<name>B4MTN6_DROWI</name>
<sequence>MSQDNDEIEVDISYRETRETKSEGDVEEADEQNLQPCGSQTLDKRLNPNAPAFVPGLTASILANKIIEELPPYCIWSRASTPENDSFGVPYDRIWRESPFNHRSPVTRSVTLNARAKPYVPKSLQFQEVVDDVVQQQPQRQLHPELSERVEEFSRTSLRNEQVENDFDEPYRCCGCRMM</sequence>
<dbReference type="Proteomes" id="UP000007798">
    <property type="component" value="Unassembled WGS sequence"/>
</dbReference>
<dbReference type="PhylomeDB" id="B4MTN6"/>
<dbReference type="OrthoDB" id="7868409at2759"/>
<dbReference type="AlphaFoldDB" id="B4MTN6"/>
<dbReference type="EMBL" id="CH963852">
    <property type="protein sequence ID" value="EDW75475.1"/>
    <property type="molecule type" value="Genomic_DNA"/>
</dbReference>
<feature type="region of interest" description="Disordered" evidence="1">
    <location>
        <begin position="1"/>
        <end position="33"/>
    </location>
</feature>
<evidence type="ECO:0000256" key="1">
    <source>
        <dbReference type="SAM" id="MobiDB-lite"/>
    </source>
</evidence>
<evidence type="ECO:0000313" key="2">
    <source>
        <dbReference type="EMBL" id="EDW75475.1"/>
    </source>
</evidence>
<dbReference type="eggNOG" id="ENOG502RVP3">
    <property type="taxonomic scope" value="Eukaryota"/>
</dbReference>
<keyword evidence="3" id="KW-1185">Reference proteome</keyword>
<proteinExistence type="predicted"/>
<gene>
    <name evidence="2" type="primary">Dwil\GK23877</name>
    <name evidence="2" type="ORF">Dwil_GK23877</name>
</gene>
<reference evidence="2 3" key="1">
    <citation type="journal article" date="2007" name="Nature">
        <title>Evolution of genes and genomes on the Drosophila phylogeny.</title>
        <authorList>
            <consortium name="Drosophila 12 Genomes Consortium"/>
            <person name="Clark A.G."/>
            <person name="Eisen M.B."/>
            <person name="Smith D.R."/>
            <person name="Bergman C.M."/>
            <person name="Oliver B."/>
            <person name="Markow T.A."/>
            <person name="Kaufman T.C."/>
            <person name="Kellis M."/>
            <person name="Gelbart W."/>
            <person name="Iyer V.N."/>
            <person name="Pollard D.A."/>
            <person name="Sackton T.B."/>
            <person name="Larracuente A.M."/>
            <person name="Singh N.D."/>
            <person name="Abad J.P."/>
            <person name="Abt D.N."/>
            <person name="Adryan B."/>
            <person name="Aguade M."/>
            <person name="Akashi H."/>
            <person name="Anderson W.W."/>
            <person name="Aquadro C.F."/>
            <person name="Ardell D.H."/>
            <person name="Arguello R."/>
            <person name="Artieri C.G."/>
            <person name="Barbash D.A."/>
            <person name="Barker D."/>
            <person name="Barsanti P."/>
            <person name="Batterham P."/>
            <person name="Batzoglou S."/>
            <person name="Begun D."/>
            <person name="Bhutkar A."/>
            <person name="Blanco E."/>
            <person name="Bosak S.A."/>
            <person name="Bradley R.K."/>
            <person name="Brand A.D."/>
            <person name="Brent M.R."/>
            <person name="Brooks A.N."/>
            <person name="Brown R.H."/>
            <person name="Butlin R.K."/>
            <person name="Caggese C."/>
            <person name="Calvi B.R."/>
            <person name="Bernardo de Carvalho A."/>
            <person name="Caspi A."/>
            <person name="Castrezana S."/>
            <person name="Celniker S.E."/>
            <person name="Chang J.L."/>
            <person name="Chapple C."/>
            <person name="Chatterji S."/>
            <person name="Chinwalla A."/>
            <person name="Civetta A."/>
            <person name="Clifton S.W."/>
            <person name="Comeron J.M."/>
            <person name="Costello J.C."/>
            <person name="Coyne J.A."/>
            <person name="Daub J."/>
            <person name="David R.G."/>
            <person name="Delcher A.L."/>
            <person name="Delehaunty K."/>
            <person name="Do C.B."/>
            <person name="Ebling H."/>
            <person name="Edwards K."/>
            <person name="Eickbush T."/>
            <person name="Evans J.D."/>
            <person name="Filipski A."/>
            <person name="Findeiss S."/>
            <person name="Freyhult E."/>
            <person name="Fulton L."/>
            <person name="Fulton R."/>
            <person name="Garcia A.C."/>
            <person name="Gardiner A."/>
            <person name="Garfield D.A."/>
            <person name="Garvin B.E."/>
            <person name="Gibson G."/>
            <person name="Gilbert D."/>
            <person name="Gnerre S."/>
            <person name="Godfrey J."/>
            <person name="Good R."/>
            <person name="Gotea V."/>
            <person name="Gravely B."/>
            <person name="Greenberg A.J."/>
            <person name="Griffiths-Jones S."/>
            <person name="Gross S."/>
            <person name="Guigo R."/>
            <person name="Gustafson E.A."/>
            <person name="Haerty W."/>
            <person name="Hahn M.W."/>
            <person name="Halligan D.L."/>
            <person name="Halpern A.L."/>
            <person name="Halter G.M."/>
            <person name="Han M.V."/>
            <person name="Heger A."/>
            <person name="Hillier L."/>
            <person name="Hinrichs A.S."/>
            <person name="Holmes I."/>
            <person name="Hoskins R.A."/>
            <person name="Hubisz M.J."/>
            <person name="Hultmark D."/>
            <person name="Huntley M.A."/>
            <person name="Jaffe D.B."/>
            <person name="Jagadeeshan S."/>
            <person name="Jeck W.R."/>
            <person name="Johnson J."/>
            <person name="Jones C.D."/>
            <person name="Jordan W.C."/>
            <person name="Karpen G.H."/>
            <person name="Kataoka E."/>
            <person name="Keightley P.D."/>
            <person name="Kheradpour P."/>
            <person name="Kirkness E.F."/>
            <person name="Koerich L.B."/>
            <person name="Kristiansen K."/>
            <person name="Kudrna D."/>
            <person name="Kulathinal R.J."/>
            <person name="Kumar S."/>
            <person name="Kwok R."/>
            <person name="Lander E."/>
            <person name="Langley C.H."/>
            <person name="Lapoint R."/>
            <person name="Lazzaro B.P."/>
            <person name="Lee S.J."/>
            <person name="Levesque L."/>
            <person name="Li R."/>
            <person name="Lin C.F."/>
            <person name="Lin M.F."/>
            <person name="Lindblad-Toh K."/>
            <person name="Llopart A."/>
            <person name="Long M."/>
            <person name="Low L."/>
            <person name="Lozovsky E."/>
            <person name="Lu J."/>
            <person name="Luo M."/>
            <person name="Machado C.A."/>
            <person name="Makalowski W."/>
            <person name="Marzo M."/>
            <person name="Matsuda M."/>
            <person name="Matzkin L."/>
            <person name="McAllister B."/>
            <person name="McBride C.S."/>
            <person name="McKernan B."/>
            <person name="McKernan K."/>
            <person name="Mendez-Lago M."/>
            <person name="Minx P."/>
            <person name="Mollenhauer M.U."/>
            <person name="Montooth K."/>
            <person name="Mount S.M."/>
            <person name="Mu X."/>
            <person name="Myers E."/>
            <person name="Negre B."/>
            <person name="Newfeld S."/>
            <person name="Nielsen R."/>
            <person name="Noor M.A."/>
            <person name="O'Grady P."/>
            <person name="Pachter L."/>
            <person name="Papaceit M."/>
            <person name="Parisi M.J."/>
            <person name="Parisi M."/>
            <person name="Parts L."/>
            <person name="Pedersen J.S."/>
            <person name="Pesole G."/>
            <person name="Phillippy A.M."/>
            <person name="Ponting C.P."/>
            <person name="Pop M."/>
            <person name="Porcelli D."/>
            <person name="Powell J.R."/>
            <person name="Prohaska S."/>
            <person name="Pruitt K."/>
            <person name="Puig M."/>
            <person name="Quesneville H."/>
            <person name="Ram K.R."/>
            <person name="Rand D."/>
            <person name="Rasmussen M.D."/>
            <person name="Reed L.K."/>
            <person name="Reenan R."/>
            <person name="Reily A."/>
            <person name="Remington K.A."/>
            <person name="Rieger T.T."/>
            <person name="Ritchie M.G."/>
            <person name="Robin C."/>
            <person name="Rogers Y.H."/>
            <person name="Rohde C."/>
            <person name="Rozas J."/>
            <person name="Rubenfield M.J."/>
            <person name="Ruiz A."/>
            <person name="Russo S."/>
            <person name="Salzberg S.L."/>
            <person name="Sanchez-Gracia A."/>
            <person name="Saranga D.J."/>
            <person name="Sato H."/>
            <person name="Schaeffer S.W."/>
            <person name="Schatz M.C."/>
            <person name="Schlenke T."/>
            <person name="Schwartz R."/>
            <person name="Segarra C."/>
            <person name="Singh R.S."/>
            <person name="Sirot L."/>
            <person name="Sirota M."/>
            <person name="Sisneros N.B."/>
            <person name="Smith C.D."/>
            <person name="Smith T.F."/>
            <person name="Spieth J."/>
            <person name="Stage D.E."/>
            <person name="Stark A."/>
            <person name="Stephan W."/>
            <person name="Strausberg R.L."/>
            <person name="Strempel S."/>
            <person name="Sturgill D."/>
            <person name="Sutton G."/>
            <person name="Sutton G.G."/>
            <person name="Tao W."/>
            <person name="Teichmann S."/>
            <person name="Tobari Y.N."/>
            <person name="Tomimura Y."/>
            <person name="Tsolas J.M."/>
            <person name="Valente V.L."/>
            <person name="Venter E."/>
            <person name="Venter J.C."/>
            <person name="Vicario S."/>
            <person name="Vieira F.G."/>
            <person name="Vilella A.J."/>
            <person name="Villasante A."/>
            <person name="Walenz B."/>
            <person name="Wang J."/>
            <person name="Wasserman M."/>
            <person name="Watts T."/>
            <person name="Wilson D."/>
            <person name="Wilson R.K."/>
            <person name="Wing R.A."/>
            <person name="Wolfner M.F."/>
            <person name="Wong A."/>
            <person name="Wong G.K."/>
            <person name="Wu C.I."/>
            <person name="Wu G."/>
            <person name="Yamamoto D."/>
            <person name="Yang H.P."/>
            <person name="Yang S.P."/>
            <person name="Yorke J.A."/>
            <person name="Yoshida K."/>
            <person name="Zdobnov E."/>
            <person name="Zhang P."/>
            <person name="Zhang Y."/>
            <person name="Zimin A.V."/>
            <person name="Baldwin J."/>
            <person name="Abdouelleil A."/>
            <person name="Abdulkadir J."/>
            <person name="Abebe A."/>
            <person name="Abera B."/>
            <person name="Abreu J."/>
            <person name="Acer S.C."/>
            <person name="Aftuck L."/>
            <person name="Alexander A."/>
            <person name="An P."/>
            <person name="Anderson E."/>
            <person name="Anderson S."/>
            <person name="Arachi H."/>
            <person name="Azer M."/>
            <person name="Bachantsang P."/>
            <person name="Barry A."/>
            <person name="Bayul T."/>
            <person name="Berlin A."/>
            <person name="Bessette D."/>
            <person name="Bloom T."/>
            <person name="Blye J."/>
            <person name="Boguslavskiy L."/>
            <person name="Bonnet C."/>
            <person name="Boukhgalter B."/>
            <person name="Bourzgui I."/>
            <person name="Brown A."/>
            <person name="Cahill P."/>
            <person name="Channer S."/>
            <person name="Cheshatsang Y."/>
            <person name="Chuda L."/>
            <person name="Citroen M."/>
            <person name="Collymore A."/>
            <person name="Cooke P."/>
            <person name="Costello M."/>
            <person name="D'Aco K."/>
            <person name="Daza R."/>
            <person name="De Haan G."/>
            <person name="DeGray S."/>
            <person name="DeMaso C."/>
            <person name="Dhargay N."/>
            <person name="Dooley K."/>
            <person name="Dooley E."/>
            <person name="Doricent M."/>
            <person name="Dorje P."/>
            <person name="Dorjee K."/>
            <person name="Dupes A."/>
            <person name="Elong R."/>
            <person name="Falk J."/>
            <person name="Farina A."/>
            <person name="Faro S."/>
            <person name="Ferguson D."/>
            <person name="Fisher S."/>
            <person name="Foley C.D."/>
            <person name="Franke A."/>
            <person name="Friedrich D."/>
            <person name="Gadbois L."/>
            <person name="Gearin G."/>
            <person name="Gearin C.R."/>
            <person name="Giannoukos G."/>
            <person name="Goode T."/>
            <person name="Graham J."/>
            <person name="Grandbois E."/>
            <person name="Grewal S."/>
            <person name="Gyaltsen K."/>
            <person name="Hafez N."/>
            <person name="Hagos B."/>
            <person name="Hall J."/>
            <person name="Henson C."/>
            <person name="Hollinger A."/>
            <person name="Honan T."/>
            <person name="Huard M.D."/>
            <person name="Hughes L."/>
            <person name="Hurhula B."/>
            <person name="Husby M.E."/>
            <person name="Kamat A."/>
            <person name="Kanga B."/>
            <person name="Kashin S."/>
            <person name="Khazanovich D."/>
            <person name="Kisner P."/>
            <person name="Lance K."/>
            <person name="Lara M."/>
            <person name="Lee W."/>
            <person name="Lennon N."/>
            <person name="Letendre F."/>
            <person name="LeVine R."/>
            <person name="Lipovsky A."/>
            <person name="Liu X."/>
            <person name="Liu J."/>
            <person name="Liu S."/>
            <person name="Lokyitsang T."/>
            <person name="Lokyitsang Y."/>
            <person name="Lubonja R."/>
            <person name="Lui A."/>
            <person name="MacDonald P."/>
            <person name="Magnisalis V."/>
            <person name="Maru K."/>
            <person name="Matthews C."/>
            <person name="McCusker W."/>
            <person name="McDonough S."/>
            <person name="Mehta T."/>
            <person name="Meldrim J."/>
            <person name="Meneus L."/>
            <person name="Mihai O."/>
            <person name="Mihalev A."/>
            <person name="Mihova T."/>
            <person name="Mittelman R."/>
            <person name="Mlenga V."/>
            <person name="Montmayeur A."/>
            <person name="Mulrain L."/>
            <person name="Navidi A."/>
            <person name="Naylor J."/>
            <person name="Negash T."/>
            <person name="Nguyen T."/>
            <person name="Nguyen N."/>
            <person name="Nicol R."/>
            <person name="Norbu C."/>
            <person name="Norbu N."/>
            <person name="Novod N."/>
            <person name="O'Neill B."/>
            <person name="Osman S."/>
            <person name="Markiewicz E."/>
            <person name="Oyono O.L."/>
            <person name="Patti C."/>
            <person name="Phunkhang P."/>
            <person name="Pierre F."/>
            <person name="Priest M."/>
            <person name="Raghuraman S."/>
            <person name="Rege F."/>
            <person name="Reyes R."/>
            <person name="Rise C."/>
            <person name="Rogov P."/>
            <person name="Ross K."/>
            <person name="Ryan E."/>
            <person name="Settipalli S."/>
            <person name="Shea T."/>
            <person name="Sherpa N."/>
            <person name="Shi L."/>
            <person name="Shih D."/>
            <person name="Sparrow T."/>
            <person name="Spaulding J."/>
            <person name="Stalker J."/>
            <person name="Stange-Thomann N."/>
            <person name="Stavropoulos S."/>
            <person name="Stone C."/>
            <person name="Strader C."/>
            <person name="Tesfaye S."/>
            <person name="Thomson T."/>
            <person name="Thoulutsang Y."/>
            <person name="Thoulutsang D."/>
            <person name="Topham K."/>
            <person name="Topping I."/>
            <person name="Tsamla T."/>
            <person name="Vassiliev H."/>
            <person name="Vo A."/>
            <person name="Wangchuk T."/>
            <person name="Wangdi T."/>
            <person name="Weiand M."/>
            <person name="Wilkinson J."/>
            <person name="Wilson A."/>
            <person name="Yadav S."/>
            <person name="Young G."/>
            <person name="Yu Q."/>
            <person name="Zembek L."/>
            <person name="Zhong D."/>
            <person name="Zimmer A."/>
            <person name="Zwirko Z."/>
            <person name="Jaffe D.B."/>
            <person name="Alvarez P."/>
            <person name="Brockman W."/>
            <person name="Butler J."/>
            <person name="Chin C."/>
            <person name="Gnerre S."/>
            <person name="Grabherr M."/>
            <person name="Kleber M."/>
            <person name="Mauceli E."/>
            <person name="MacCallum I."/>
        </authorList>
    </citation>
    <scope>NUCLEOTIDE SEQUENCE [LARGE SCALE GENOMIC DNA]</scope>
    <source>
        <strain evidence="3">Tucson 14030-0811.24</strain>
    </source>
</reference>
<accession>B4MTN6</accession>
<evidence type="ECO:0000313" key="3">
    <source>
        <dbReference type="Proteomes" id="UP000007798"/>
    </source>
</evidence>
<dbReference type="InParanoid" id="B4MTN6"/>
<dbReference type="KEGG" id="dwi:6641675"/>
<organism evidence="2 3">
    <name type="scientific">Drosophila willistoni</name>
    <name type="common">Fruit fly</name>
    <dbReference type="NCBI Taxonomy" id="7260"/>
    <lineage>
        <taxon>Eukaryota</taxon>
        <taxon>Metazoa</taxon>
        <taxon>Ecdysozoa</taxon>
        <taxon>Arthropoda</taxon>
        <taxon>Hexapoda</taxon>
        <taxon>Insecta</taxon>
        <taxon>Pterygota</taxon>
        <taxon>Neoptera</taxon>
        <taxon>Endopterygota</taxon>
        <taxon>Diptera</taxon>
        <taxon>Brachycera</taxon>
        <taxon>Muscomorpha</taxon>
        <taxon>Ephydroidea</taxon>
        <taxon>Drosophilidae</taxon>
        <taxon>Drosophila</taxon>
        <taxon>Sophophora</taxon>
    </lineage>
</organism>
<dbReference type="HOGENOM" id="CLU_1564535_0_0_1"/>
<feature type="compositionally biased region" description="Basic and acidic residues" evidence="1">
    <location>
        <begin position="12"/>
        <end position="24"/>
    </location>
</feature>